<accession>A0ABS5TFI0</accession>
<dbReference type="Gene3D" id="3.30.450.180">
    <property type="match status" value="1"/>
</dbReference>
<protein>
    <submittedName>
        <fullName evidence="3">Helix-turn-helix domain-containing protein</fullName>
    </submittedName>
</protein>
<organism evidence="3 4">
    <name type="scientific">Kineosporia corallincola</name>
    <dbReference type="NCBI Taxonomy" id="2835133"/>
    <lineage>
        <taxon>Bacteria</taxon>
        <taxon>Bacillati</taxon>
        <taxon>Actinomycetota</taxon>
        <taxon>Actinomycetes</taxon>
        <taxon>Kineosporiales</taxon>
        <taxon>Kineosporiaceae</taxon>
        <taxon>Kineosporia</taxon>
    </lineage>
</organism>
<dbReference type="Proteomes" id="UP001197247">
    <property type="component" value="Unassembled WGS sequence"/>
</dbReference>
<feature type="domain" description="MmyB-like transcription regulator ligand binding" evidence="2">
    <location>
        <begin position="115"/>
        <end position="283"/>
    </location>
</feature>
<evidence type="ECO:0000256" key="1">
    <source>
        <dbReference type="SAM" id="MobiDB-lite"/>
    </source>
</evidence>
<feature type="region of interest" description="Disordered" evidence="1">
    <location>
        <begin position="277"/>
        <end position="318"/>
    </location>
</feature>
<dbReference type="InterPro" id="IPR041413">
    <property type="entry name" value="MLTR_LBD"/>
</dbReference>
<gene>
    <name evidence="3" type="ORF">KIH74_13000</name>
</gene>
<keyword evidence="4" id="KW-1185">Reference proteome</keyword>
<evidence type="ECO:0000313" key="4">
    <source>
        <dbReference type="Proteomes" id="UP001197247"/>
    </source>
</evidence>
<dbReference type="Gene3D" id="1.10.260.40">
    <property type="entry name" value="lambda repressor-like DNA-binding domains"/>
    <property type="match status" value="1"/>
</dbReference>
<dbReference type="SUPFAM" id="SSF47413">
    <property type="entry name" value="lambda repressor-like DNA-binding domains"/>
    <property type="match status" value="1"/>
</dbReference>
<dbReference type="RefSeq" id="WP_214156150.1">
    <property type="nucleotide sequence ID" value="NZ_JAHBAY010000005.1"/>
</dbReference>
<dbReference type="Pfam" id="PF17765">
    <property type="entry name" value="MLTR_LBD"/>
    <property type="match status" value="1"/>
</dbReference>
<feature type="compositionally biased region" description="Pro residues" evidence="1">
    <location>
        <begin position="305"/>
        <end position="318"/>
    </location>
</feature>
<dbReference type="PANTHER" id="PTHR35010">
    <property type="entry name" value="BLL4672 PROTEIN-RELATED"/>
    <property type="match status" value="1"/>
</dbReference>
<evidence type="ECO:0000259" key="2">
    <source>
        <dbReference type="Pfam" id="PF17765"/>
    </source>
</evidence>
<dbReference type="EMBL" id="JAHBAY010000005">
    <property type="protein sequence ID" value="MBT0769848.1"/>
    <property type="molecule type" value="Genomic_DNA"/>
</dbReference>
<name>A0ABS5TFI0_9ACTN</name>
<reference evidence="3 4" key="1">
    <citation type="submission" date="2021-05" db="EMBL/GenBank/DDBJ databases">
        <title>Kineosporia and Streptomyces sp. nov. two new marine actinobacteria isolated from Coral.</title>
        <authorList>
            <person name="Buangrab K."/>
            <person name="Sutthacheep M."/>
            <person name="Yeemin T."/>
            <person name="Harunari E."/>
            <person name="Igarashi Y."/>
            <person name="Kanchanasin P."/>
            <person name="Tanasupawat S."/>
            <person name="Phongsopitanun W."/>
        </authorList>
    </citation>
    <scope>NUCLEOTIDE SEQUENCE [LARGE SCALE GENOMIC DNA]</scope>
    <source>
        <strain evidence="3 4">J2-2</strain>
    </source>
</reference>
<dbReference type="PANTHER" id="PTHR35010:SF2">
    <property type="entry name" value="BLL4672 PROTEIN"/>
    <property type="match status" value="1"/>
</dbReference>
<sequence>MGDSTQARAHVRRQIGEFLTTRRAGLHPAQAGLAPGRNRRVKGLRREEVAALAGISVEYYVRLERGQATGASDGVLEGVGRALRFGDDERAHLTDLLRSGSGVHPCRLLPSPSTVRPAVRRILDSMTATPALVLNGRLEIAGANDLGRALYGPLTGPPEKPVGWPESIALSTFSDPGARTFWRDWPAVATGVVNHLRAQAGRNPCDHVLTGLVDDLCSRSEVFRDLWARHEVRVPRAGLHRVRHPVAGDLDLPFESAPLDPGLTLLMYSAEPGTASDAALRRLASPPARRACRPEPAGRSRTAAPPAPGGTPRTPTPG</sequence>
<dbReference type="InterPro" id="IPR001387">
    <property type="entry name" value="Cro/C1-type_HTH"/>
</dbReference>
<dbReference type="InterPro" id="IPR010982">
    <property type="entry name" value="Lambda_DNA-bd_dom_sf"/>
</dbReference>
<proteinExistence type="predicted"/>
<dbReference type="CDD" id="cd00093">
    <property type="entry name" value="HTH_XRE"/>
    <property type="match status" value="1"/>
</dbReference>
<dbReference type="Pfam" id="PF13560">
    <property type="entry name" value="HTH_31"/>
    <property type="match status" value="1"/>
</dbReference>
<feature type="compositionally biased region" description="Low complexity" evidence="1">
    <location>
        <begin position="281"/>
        <end position="291"/>
    </location>
</feature>
<evidence type="ECO:0000313" key="3">
    <source>
        <dbReference type="EMBL" id="MBT0769848.1"/>
    </source>
</evidence>
<comment type="caution">
    <text evidence="3">The sequence shown here is derived from an EMBL/GenBank/DDBJ whole genome shotgun (WGS) entry which is preliminary data.</text>
</comment>